<evidence type="ECO:0000313" key="1">
    <source>
        <dbReference type="EMBL" id="CAB4198160.1"/>
    </source>
</evidence>
<name>A0A6J5RL09_9CAUD</name>
<protein>
    <submittedName>
        <fullName evidence="1">Uncharacterized protein</fullName>
    </submittedName>
</protein>
<organism evidence="1">
    <name type="scientific">uncultured Caudovirales phage</name>
    <dbReference type="NCBI Taxonomy" id="2100421"/>
    <lineage>
        <taxon>Viruses</taxon>
        <taxon>Duplodnaviria</taxon>
        <taxon>Heunggongvirae</taxon>
        <taxon>Uroviricota</taxon>
        <taxon>Caudoviricetes</taxon>
        <taxon>Peduoviridae</taxon>
        <taxon>Maltschvirus</taxon>
        <taxon>Maltschvirus maltsch</taxon>
    </lineage>
</organism>
<accession>A0A6J5RL09</accession>
<proteinExistence type="predicted"/>
<gene>
    <name evidence="1" type="ORF">UFOVP1313_53</name>
</gene>
<sequence>MTDQLVIDTLAQVPQATRKQLAFIRTLAETRELDGEMRTALFDRLNQVESGEGSLSLDRASNWITRLLDKQKAETPVTSEPVVPAGRYAANNSLYRVWRGTRNPSIVHVYEVIGTETGERVPAHVEDAVLAEVAKDPGKAAQEFGHRTGSCSKCGKGLNNNLSRKLGIGPVCLKHWFPDEDRKLMVKTARCELRADGIDPTASYDRLPPAGA</sequence>
<reference evidence="1" key="1">
    <citation type="submission" date="2020-05" db="EMBL/GenBank/DDBJ databases">
        <authorList>
            <person name="Chiriac C."/>
            <person name="Salcher M."/>
            <person name="Ghai R."/>
            <person name="Kavagutti S V."/>
        </authorList>
    </citation>
    <scope>NUCLEOTIDE SEQUENCE</scope>
</reference>
<dbReference type="EMBL" id="LR797260">
    <property type="protein sequence ID" value="CAB4198160.1"/>
    <property type="molecule type" value="Genomic_DNA"/>
</dbReference>
<dbReference type="InterPro" id="IPR046053">
    <property type="entry name" value="DUF6011"/>
</dbReference>
<dbReference type="Pfam" id="PF19474">
    <property type="entry name" value="DUF6011"/>
    <property type="match status" value="1"/>
</dbReference>